<evidence type="ECO:0000313" key="3">
    <source>
        <dbReference type="Proteomes" id="UP000600946"/>
    </source>
</evidence>
<dbReference type="Proteomes" id="UP000600946">
    <property type="component" value="Unassembled WGS sequence"/>
</dbReference>
<reference evidence="3" key="1">
    <citation type="journal article" date="2019" name="Int. J. Syst. Evol. Microbiol.">
        <title>The Global Catalogue of Microorganisms (GCM) 10K type strain sequencing project: providing services to taxonomists for standard genome sequencing and annotation.</title>
        <authorList>
            <consortium name="The Broad Institute Genomics Platform"/>
            <consortium name="The Broad Institute Genome Sequencing Center for Infectious Disease"/>
            <person name="Wu L."/>
            <person name="Ma J."/>
        </authorList>
    </citation>
    <scope>NUCLEOTIDE SEQUENCE [LARGE SCALE GENOMIC DNA]</scope>
    <source>
        <strain evidence="3">JCM 4594</strain>
    </source>
</reference>
<keyword evidence="1" id="KW-1133">Transmembrane helix</keyword>
<evidence type="ECO:0008006" key="4">
    <source>
        <dbReference type="Google" id="ProtNLM"/>
    </source>
</evidence>
<evidence type="ECO:0000256" key="1">
    <source>
        <dbReference type="SAM" id="Phobius"/>
    </source>
</evidence>
<dbReference type="NCBIfam" id="NF041646">
    <property type="entry name" value="VC0807_fam"/>
    <property type="match status" value="1"/>
</dbReference>
<proteinExistence type="predicted"/>
<keyword evidence="3" id="KW-1185">Reference proteome</keyword>
<name>A0ABQ3A5Y8_9ACTN</name>
<feature type="transmembrane region" description="Helical" evidence="1">
    <location>
        <begin position="68"/>
        <end position="87"/>
    </location>
</feature>
<comment type="caution">
    <text evidence="2">The sequence shown here is derived from an EMBL/GenBank/DDBJ whole genome shotgun (WGS) entry which is preliminary data.</text>
</comment>
<keyword evidence="1" id="KW-0472">Membrane</keyword>
<dbReference type="EMBL" id="BMUU01000004">
    <property type="protein sequence ID" value="GGY33516.1"/>
    <property type="molecule type" value="Genomic_DNA"/>
</dbReference>
<keyword evidence="1" id="KW-0812">Transmembrane</keyword>
<feature type="transmembrane region" description="Helical" evidence="1">
    <location>
        <begin position="128"/>
        <end position="147"/>
    </location>
</feature>
<evidence type="ECO:0000313" key="2">
    <source>
        <dbReference type="EMBL" id="GGY33516.1"/>
    </source>
</evidence>
<sequence length="250" mass="26855">MVLNVNFLPFLRNWGFPMSSNPSSPAGHGGNGTRAARSRAVKRAMVATLFYDIGLSVMAYFAAELLGATTYVALLAGTLVAGARMVWVALRQRRVDPFALFLLFLFGASLALSFTSGGARFILAKDSAQSAVAGLLLVGSCAVRRPLAYYAALRFARQAGTRQAAEFHAMADTATMRARWRRVTLVWGTGLLVDASLRIAAVYLLPIGVASNVSQLLMFTFVGGLVLWTVRSMKKEHTEPLGATPEHAAV</sequence>
<accession>A0ABQ3A5Y8</accession>
<organism evidence="2 3">
    <name type="scientific">Streptomyces xanthochromogenes</name>
    <dbReference type="NCBI Taxonomy" id="67384"/>
    <lineage>
        <taxon>Bacteria</taxon>
        <taxon>Bacillati</taxon>
        <taxon>Actinomycetota</taxon>
        <taxon>Actinomycetes</taxon>
        <taxon>Kitasatosporales</taxon>
        <taxon>Streptomycetaceae</taxon>
        <taxon>Streptomyces</taxon>
    </lineage>
</organism>
<protein>
    <recommendedName>
        <fullName evidence="4">Intracellular septation protein A</fullName>
    </recommendedName>
</protein>
<feature type="transmembrane region" description="Helical" evidence="1">
    <location>
        <begin position="185"/>
        <end position="207"/>
    </location>
</feature>
<feature type="transmembrane region" description="Helical" evidence="1">
    <location>
        <begin position="99"/>
        <end position="122"/>
    </location>
</feature>
<feature type="transmembrane region" description="Helical" evidence="1">
    <location>
        <begin position="44"/>
        <end position="62"/>
    </location>
</feature>
<gene>
    <name evidence="2" type="ORF">GCM10010326_29500</name>
</gene>
<feature type="transmembrane region" description="Helical" evidence="1">
    <location>
        <begin position="213"/>
        <end position="230"/>
    </location>
</feature>